<dbReference type="Pfam" id="PF01243">
    <property type="entry name" value="PNPOx_N"/>
    <property type="match status" value="1"/>
</dbReference>
<dbReference type="PANTHER" id="PTHR42815">
    <property type="entry name" value="FAD-BINDING, PUTATIVE (AFU_ORTHOLOGUE AFUA_6G07600)-RELATED"/>
    <property type="match status" value="1"/>
</dbReference>
<accession>A0AA97CYU1</accession>
<sequence>MASRYQTIAYGDAARARQHATSRRADPPPLSADDGPQELTSRELRMLTSAFQFHLATVTESGWPYVQYRSGPVGFVHHLGGNQIAFADFRGNRQFVSTGNIDTDGRVALFVADYPLRQRLKVFGRAIVSDDADLLERLRRVDDGAISAVCERSIVIDVEAFDWNCSRSLVPQYTDVQVRERVQPYIDRINELQDEVAALRALTD</sequence>
<proteinExistence type="predicted"/>
<dbReference type="Gene3D" id="2.30.110.10">
    <property type="entry name" value="Electron Transport, Fmn-binding Protein, Chain A"/>
    <property type="match status" value="1"/>
</dbReference>
<evidence type="ECO:0000256" key="1">
    <source>
        <dbReference type="SAM" id="MobiDB-lite"/>
    </source>
</evidence>
<dbReference type="AlphaFoldDB" id="A0AA97CYU1"/>
<protein>
    <recommendedName>
        <fullName evidence="2">Pyridoxamine 5'-phosphate oxidase N-terminal domain-containing protein</fullName>
    </recommendedName>
</protein>
<dbReference type="EMBL" id="CP128986">
    <property type="protein sequence ID" value="WOC13591.1"/>
    <property type="molecule type" value="Genomic_DNA"/>
</dbReference>
<evidence type="ECO:0000313" key="3">
    <source>
        <dbReference type="EMBL" id="WOC13591.1"/>
    </source>
</evidence>
<dbReference type="SUPFAM" id="SSF50475">
    <property type="entry name" value="FMN-binding split barrel"/>
    <property type="match status" value="1"/>
</dbReference>
<dbReference type="RefSeq" id="WP_420039400.1">
    <property type="nucleotide sequence ID" value="NZ_CP128986.1"/>
</dbReference>
<dbReference type="PANTHER" id="PTHR42815:SF2">
    <property type="entry name" value="FAD-BINDING, PUTATIVE (AFU_ORTHOLOGUE AFUA_6G07600)-RELATED"/>
    <property type="match status" value="1"/>
</dbReference>
<evidence type="ECO:0000259" key="2">
    <source>
        <dbReference type="Pfam" id="PF01243"/>
    </source>
</evidence>
<dbReference type="InterPro" id="IPR012349">
    <property type="entry name" value="Split_barrel_FMN-bd"/>
</dbReference>
<reference evidence="3" key="1">
    <citation type="submission" date="2023-06" db="EMBL/GenBank/DDBJ databases">
        <title>Gordonia sp. nov. and Pseudochrobactrum sp. nov., two species isolated from the burying beetle Nicrophorus vespilloides.</title>
        <authorList>
            <person name="Poehlein A."/>
            <person name="Guzman J."/>
            <person name="Daniel R."/>
            <person name="Vilcinskas A."/>
        </authorList>
    </citation>
    <scope>NUCLEOTIDE SEQUENCE</scope>
    <source>
        <strain evidence="3">MP11Mi</strain>
    </source>
</reference>
<feature type="region of interest" description="Disordered" evidence="1">
    <location>
        <begin position="12"/>
        <end position="37"/>
    </location>
</feature>
<organism evidence="3">
    <name type="scientific">Gordonia sp. MP11Mi</name>
    <dbReference type="NCBI Taxonomy" id="3022769"/>
    <lineage>
        <taxon>Bacteria</taxon>
        <taxon>Bacillati</taxon>
        <taxon>Actinomycetota</taxon>
        <taxon>Actinomycetes</taxon>
        <taxon>Mycobacteriales</taxon>
        <taxon>Gordoniaceae</taxon>
        <taxon>Gordonia</taxon>
    </lineage>
</organism>
<dbReference type="InterPro" id="IPR011576">
    <property type="entry name" value="Pyridox_Oxase_N"/>
</dbReference>
<gene>
    <name evidence="3" type="ORF">MP11Mi_26940</name>
</gene>
<name>A0AA97CYU1_9ACTN</name>
<feature type="domain" description="Pyridoxamine 5'-phosphate oxidase N-terminal" evidence="2">
    <location>
        <begin position="49"/>
        <end position="140"/>
    </location>
</feature>